<dbReference type="InterPro" id="IPR025962">
    <property type="entry name" value="SdpI/YhfL"/>
</dbReference>
<feature type="transmembrane region" description="Helical" evidence="1">
    <location>
        <begin position="87"/>
        <end position="106"/>
    </location>
</feature>
<feature type="transmembrane region" description="Helical" evidence="1">
    <location>
        <begin position="166"/>
        <end position="184"/>
    </location>
</feature>
<evidence type="ECO:0000313" key="4">
    <source>
        <dbReference type="Proteomes" id="UP000262878"/>
    </source>
</evidence>
<dbReference type="PIRSF" id="PIRSF038959">
    <property type="entry name" value="SdpI"/>
    <property type="match status" value="1"/>
</dbReference>
<comment type="caution">
    <text evidence="3">The sequence shown here is derived from an EMBL/GenBank/DDBJ whole genome shotgun (WGS) entry which is preliminary data.</text>
</comment>
<dbReference type="GO" id="GO:0009636">
    <property type="term" value="P:response to toxic substance"/>
    <property type="evidence" value="ECO:0007669"/>
    <property type="project" value="TreeGrafter"/>
</dbReference>
<keyword evidence="1" id="KW-1133">Transmembrane helix</keyword>
<dbReference type="AlphaFoldDB" id="A0A348WKW0"/>
<feature type="transmembrane region" description="Helical" evidence="1">
    <location>
        <begin position="118"/>
        <end position="137"/>
    </location>
</feature>
<feature type="domain" description="DUF1648" evidence="2">
    <location>
        <begin position="15"/>
        <end position="63"/>
    </location>
</feature>
<reference evidence="3 4" key="1">
    <citation type="journal article" date="2018" name="Nat. Biotechnol.">
        <title>A standardized bacterial taxonomy based on genome phylogeny substantially revises the tree of life.</title>
        <authorList>
            <person name="Parks D.H."/>
            <person name="Chuvochina M."/>
            <person name="Waite D.W."/>
            <person name="Rinke C."/>
            <person name="Skarshewski A."/>
            <person name="Chaumeil P.A."/>
            <person name="Hugenholtz P."/>
        </authorList>
    </citation>
    <scope>NUCLEOTIDE SEQUENCE [LARGE SCALE GENOMIC DNA]</scope>
    <source>
        <strain evidence="3">UBA9360</strain>
    </source>
</reference>
<dbReference type="Proteomes" id="UP000262878">
    <property type="component" value="Unassembled WGS sequence"/>
</dbReference>
<dbReference type="EMBL" id="DMUP01000005">
    <property type="protein sequence ID" value="HAR55172.1"/>
    <property type="molecule type" value="Genomic_DNA"/>
</dbReference>
<dbReference type="InterPro" id="IPR026272">
    <property type="entry name" value="SdpI"/>
</dbReference>
<feature type="transmembrane region" description="Helical" evidence="1">
    <location>
        <begin position="190"/>
        <end position="210"/>
    </location>
</feature>
<dbReference type="InterPro" id="IPR012867">
    <property type="entry name" value="DUF1648"/>
</dbReference>
<dbReference type="Pfam" id="PF13630">
    <property type="entry name" value="SdpI"/>
    <property type="match status" value="1"/>
</dbReference>
<dbReference type="Pfam" id="PF07853">
    <property type="entry name" value="DUF1648"/>
    <property type="match status" value="1"/>
</dbReference>
<evidence type="ECO:0000313" key="3">
    <source>
        <dbReference type="EMBL" id="HAR55172.1"/>
    </source>
</evidence>
<dbReference type="PANTHER" id="PTHR37810">
    <property type="entry name" value="IMMUNITY PROTEIN SDPI"/>
    <property type="match status" value="1"/>
</dbReference>
<dbReference type="STRING" id="314276.OS145_07322"/>
<feature type="transmembrane region" description="Helical" evidence="1">
    <location>
        <begin position="53"/>
        <end position="75"/>
    </location>
</feature>
<dbReference type="PANTHER" id="PTHR37810:SF5">
    <property type="entry name" value="IMMUNITY PROTEIN SDPI"/>
    <property type="match status" value="1"/>
</dbReference>
<proteinExistence type="predicted"/>
<accession>A0A348WKW0</accession>
<gene>
    <name evidence="3" type="ORF">DCR58_00150</name>
</gene>
<organism evidence="3 4">
    <name type="scientific">Idiomarina baltica</name>
    <dbReference type="NCBI Taxonomy" id="190892"/>
    <lineage>
        <taxon>Bacteria</taxon>
        <taxon>Pseudomonadati</taxon>
        <taxon>Pseudomonadota</taxon>
        <taxon>Gammaproteobacteria</taxon>
        <taxon>Alteromonadales</taxon>
        <taxon>Idiomarinaceae</taxon>
        <taxon>Idiomarina</taxon>
    </lineage>
</organism>
<keyword evidence="1" id="KW-0812">Transmembrane</keyword>
<feature type="transmembrane region" description="Helical" evidence="1">
    <location>
        <begin position="12"/>
        <end position="31"/>
    </location>
</feature>
<sequence>MTFTLPWKHRWISWLLIVLSAVFVGALYNQLPQEIPSHWNFEGEIDAYQSKPLGAWLMTLIMVGLWALMECLHVLSPKGYKINSFRTTVGLITNLMLGFILLIQVVQLSVALGAELELPTIIVVGVGVLFICLGNYLGKLRKNFFIGIRTPWTLASDEVWYKTHRLGSYCFVIIGAILVSKAWWPMPPTMLIALIVVLALVPTVYSFVIYRRLHSGDNED</sequence>
<keyword evidence="1" id="KW-0472">Membrane</keyword>
<evidence type="ECO:0000259" key="2">
    <source>
        <dbReference type="Pfam" id="PF07853"/>
    </source>
</evidence>
<name>A0A348WKW0_9GAMM</name>
<evidence type="ECO:0000256" key="1">
    <source>
        <dbReference type="SAM" id="Phobius"/>
    </source>
</evidence>
<protein>
    <recommendedName>
        <fullName evidence="2">DUF1648 domain-containing protein</fullName>
    </recommendedName>
</protein>